<sequence>MEKISRRSFFKVAGAAVASTAAEVHAAKTGGTVPPPVHAAPYTFFKPEEANFIEAAVARLIPADELGPGAVEAGVPSYLDKQLGGAWGAGERLYRSGPWREGAPTQGYQLPFTPAELFHNALRGIRDDLAKRGKPAFAKLSAQEQDTYLKSLQDGTIDLNGVPSNVFFESLLELTIEGYFSDPVYGGNKDMVAWKMIGFPGAYATYYTLVDQYGLQYTRAPMSLAENSRGVIHIHPDIPASLHRERK</sequence>
<evidence type="ECO:0008006" key="3">
    <source>
        <dbReference type="Google" id="ProtNLM"/>
    </source>
</evidence>
<evidence type="ECO:0000313" key="1">
    <source>
        <dbReference type="EMBL" id="KIF83244.1"/>
    </source>
</evidence>
<dbReference type="EMBL" id="JWJG01000028">
    <property type="protein sequence ID" value="KIF83244.1"/>
    <property type="molecule type" value="Genomic_DNA"/>
</dbReference>
<dbReference type="Proteomes" id="UP000031572">
    <property type="component" value="Unassembled WGS sequence"/>
</dbReference>
<organism evidence="1 2">
    <name type="scientific">Noviherbaspirillum autotrophicum</name>
    <dbReference type="NCBI Taxonomy" id="709839"/>
    <lineage>
        <taxon>Bacteria</taxon>
        <taxon>Pseudomonadati</taxon>
        <taxon>Pseudomonadota</taxon>
        <taxon>Betaproteobacteria</taxon>
        <taxon>Burkholderiales</taxon>
        <taxon>Oxalobacteraceae</taxon>
        <taxon>Noviherbaspirillum</taxon>
    </lineage>
</organism>
<dbReference type="Pfam" id="PF13618">
    <property type="entry name" value="Gluconate_2-dh3"/>
    <property type="match status" value="1"/>
</dbReference>
<comment type="caution">
    <text evidence="1">The sequence shown here is derived from an EMBL/GenBank/DDBJ whole genome shotgun (WGS) entry which is preliminary data.</text>
</comment>
<dbReference type="RefSeq" id="WP_040041872.1">
    <property type="nucleotide sequence ID" value="NZ_JWJG01000028.1"/>
</dbReference>
<gene>
    <name evidence="1" type="ORF">TSA66_24330</name>
</gene>
<dbReference type="InterPro" id="IPR027056">
    <property type="entry name" value="Gluconate_2DH_su3"/>
</dbReference>
<keyword evidence="2" id="KW-1185">Reference proteome</keyword>
<protein>
    <recommendedName>
        <fullName evidence="3">Gluconate 2-dehydrogenase</fullName>
    </recommendedName>
</protein>
<evidence type="ECO:0000313" key="2">
    <source>
        <dbReference type="Proteomes" id="UP000031572"/>
    </source>
</evidence>
<dbReference type="PROSITE" id="PS51318">
    <property type="entry name" value="TAT"/>
    <property type="match status" value="1"/>
</dbReference>
<dbReference type="AlphaFoldDB" id="A0A0C2BT74"/>
<dbReference type="OrthoDB" id="8400810at2"/>
<dbReference type="STRING" id="709839.TSA66_24330"/>
<dbReference type="InterPro" id="IPR006311">
    <property type="entry name" value="TAT_signal"/>
</dbReference>
<name>A0A0C2BT74_9BURK</name>
<proteinExistence type="predicted"/>
<accession>A0A0C2BT74</accession>
<reference evidence="1 2" key="1">
    <citation type="submission" date="2014-12" db="EMBL/GenBank/DDBJ databases">
        <title>Denitrispirillum autotrophicum gen. nov., sp. nov., Denitrifying, Facultatively Autotrophic Bacteria Isolated from Rice Paddy Soil.</title>
        <authorList>
            <person name="Ishii S."/>
            <person name="Ashida N."/>
            <person name="Ohno H."/>
            <person name="Otsuka S."/>
            <person name="Yokota A."/>
            <person name="Senoo K."/>
        </authorList>
    </citation>
    <scope>NUCLEOTIDE SEQUENCE [LARGE SCALE GENOMIC DNA]</scope>
    <source>
        <strain evidence="1 2">TSA66</strain>
    </source>
</reference>